<evidence type="ECO:0000313" key="11">
    <source>
        <dbReference type="EMBL" id="GEN46275.1"/>
    </source>
</evidence>
<evidence type="ECO:0000256" key="8">
    <source>
        <dbReference type="ARBA" id="ARBA00022840"/>
    </source>
</evidence>
<dbReference type="Gene3D" id="3.40.50.300">
    <property type="entry name" value="P-loop containing nucleotide triphosphate hydrolases"/>
    <property type="match status" value="1"/>
</dbReference>
<dbReference type="Proteomes" id="UP000321440">
    <property type="component" value="Unassembled WGS sequence"/>
</dbReference>
<evidence type="ECO:0000313" key="12">
    <source>
        <dbReference type="Proteomes" id="UP000321440"/>
    </source>
</evidence>
<dbReference type="InterPro" id="IPR003442">
    <property type="entry name" value="T6A_TsaE"/>
</dbReference>
<dbReference type="GO" id="GO:0005737">
    <property type="term" value="C:cytoplasm"/>
    <property type="evidence" value="ECO:0007669"/>
    <property type="project" value="UniProtKB-SubCell"/>
</dbReference>
<dbReference type="GO" id="GO:0002949">
    <property type="term" value="P:tRNA threonylcarbamoyladenosine modification"/>
    <property type="evidence" value="ECO:0007669"/>
    <property type="project" value="InterPro"/>
</dbReference>
<dbReference type="SUPFAM" id="SSF52540">
    <property type="entry name" value="P-loop containing nucleoside triphosphate hydrolases"/>
    <property type="match status" value="1"/>
</dbReference>
<keyword evidence="6" id="KW-0479">Metal-binding</keyword>
<dbReference type="Pfam" id="PF02367">
    <property type="entry name" value="TsaE"/>
    <property type="match status" value="1"/>
</dbReference>
<reference evidence="11 12" key="1">
    <citation type="submission" date="2019-07" db="EMBL/GenBank/DDBJ databases">
        <title>Whole genome shotgun sequence of Alkalibacillus haloalkaliphilus NBRC 103110.</title>
        <authorList>
            <person name="Hosoyama A."/>
            <person name="Uohara A."/>
            <person name="Ohji S."/>
            <person name="Ichikawa N."/>
        </authorList>
    </citation>
    <scope>NUCLEOTIDE SEQUENCE [LARGE SCALE GENOMIC DNA]</scope>
    <source>
        <strain evidence="11 12">NBRC 103110</strain>
    </source>
</reference>
<comment type="caution">
    <text evidence="11">The sequence shown here is derived from an EMBL/GenBank/DDBJ whole genome shotgun (WGS) entry which is preliminary data.</text>
</comment>
<dbReference type="OrthoDB" id="9815896at2"/>
<dbReference type="InterPro" id="IPR027417">
    <property type="entry name" value="P-loop_NTPase"/>
</dbReference>
<keyword evidence="11" id="KW-0808">Transferase</keyword>
<keyword evidence="7" id="KW-0547">Nucleotide-binding</keyword>
<dbReference type="GO" id="GO:0005524">
    <property type="term" value="F:ATP binding"/>
    <property type="evidence" value="ECO:0007669"/>
    <property type="project" value="UniProtKB-KW"/>
</dbReference>
<evidence type="ECO:0000256" key="2">
    <source>
        <dbReference type="ARBA" id="ARBA00007599"/>
    </source>
</evidence>
<keyword evidence="9" id="KW-0460">Magnesium</keyword>
<sequence>MYKFTTINENETQRLAKQIGEKLMPNDVLTLDGDLGAGKTTFTKGLAEGLAVKRTVNSPTYTIVKEYKGRIPLYHMDVYRLEDSEEDIGFDDYFNGEGVTVIEWSQYILEFLPEERLQINIEKIDEERREIKVTPHSDHLNELCKELKL</sequence>
<name>A0A511W5B3_9BACI</name>
<dbReference type="FunFam" id="3.40.50.300:FF:000777">
    <property type="entry name" value="tRNA (N6-adenosine(37)-N6)-threonylcarbamoyltransferase complex ATPase TsaE"/>
    <property type="match status" value="1"/>
</dbReference>
<dbReference type="PANTHER" id="PTHR33540">
    <property type="entry name" value="TRNA THREONYLCARBAMOYLADENOSINE BIOSYNTHESIS PROTEIN TSAE"/>
    <property type="match status" value="1"/>
</dbReference>
<dbReference type="NCBIfam" id="TIGR00150">
    <property type="entry name" value="T6A_YjeE"/>
    <property type="match status" value="1"/>
</dbReference>
<dbReference type="RefSeq" id="WP_146816946.1">
    <property type="nucleotide sequence ID" value="NZ_BJYA01000013.1"/>
</dbReference>
<dbReference type="PANTHER" id="PTHR33540:SF2">
    <property type="entry name" value="TRNA THREONYLCARBAMOYLADENOSINE BIOSYNTHESIS PROTEIN TSAE"/>
    <property type="match status" value="1"/>
</dbReference>
<dbReference type="GO" id="GO:0046872">
    <property type="term" value="F:metal ion binding"/>
    <property type="evidence" value="ECO:0007669"/>
    <property type="project" value="UniProtKB-KW"/>
</dbReference>
<evidence type="ECO:0000256" key="10">
    <source>
        <dbReference type="ARBA" id="ARBA00032441"/>
    </source>
</evidence>
<dbReference type="AlphaFoldDB" id="A0A511W5B3"/>
<comment type="similarity">
    <text evidence="2">Belongs to the TsaE family.</text>
</comment>
<keyword evidence="8" id="KW-0067">ATP-binding</keyword>
<evidence type="ECO:0000256" key="4">
    <source>
        <dbReference type="ARBA" id="ARBA00022490"/>
    </source>
</evidence>
<evidence type="ECO:0000256" key="6">
    <source>
        <dbReference type="ARBA" id="ARBA00022723"/>
    </source>
</evidence>
<keyword evidence="4" id="KW-0963">Cytoplasm</keyword>
<dbReference type="GO" id="GO:0016740">
    <property type="term" value="F:transferase activity"/>
    <property type="evidence" value="ECO:0007669"/>
    <property type="project" value="UniProtKB-KW"/>
</dbReference>
<accession>A0A511W5B3</accession>
<keyword evidence="5" id="KW-0819">tRNA processing</keyword>
<organism evidence="11 12">
    <name type="scientific">Alkalibacillus haloalkaliphilus</name>
    <dbReference type="NCBI Taxonomy" id="94136"/>
    <lineage>
        <taxon>Bacteria</taxon>
        <taxon>Bacillati</taxon>
        <taxon>Bacillota</taxon>
        <taxon>Bacilli</taxon>
        <taxon>Bacillales</taxon>
        <taxon>Bacillaceae</taxon>
        <taxon>Alkalibacillus</taxon>
    </lineage>
</organism>
<keyword evidence="12" id="KW-1185">Reference proteome</keyword>
<comment type="subcellular location">
    <subcellularLocation>
        <location evidence="1">Cytoplasm</location>
    </subcellularLocation>
</comment>
<dbReference type="EMBL" id="BJYA01000013">
    <property type="protein sequence ID" value="GEN46275.1"/>
    <property type="molecule type" value="Genomic_DNA"/>
</dbReference>
<evidence type="ECO:0000256" key="9">
    <source>
        <dbReference type="ARBA" id="ARBA00022842"/>
    </source>
</evidence>
<proteinExistence type="inferred from homology"/>
<evidence type="ECO:0000256" key="1">
    <source>
        <dbReference type="ARBA" id="ARBA00004496"/>
    </source>
</evidence>
<evidence type="ECO:0000256" key="5">
    <source>
        <dbReference type="ARBA" id="ARBA00022694"/>
    </source>
</evidence>
<protein>
    <recommendedName>
        <fullName evidence="3">tRNA threonylcarbamoyladenosine biosynthesis protein TsaE</fullName>
    </recommendedName>
    <alternativeName>
        <fullName evidence="10">t(6)A37 threonylcarbamoyladenosine biosynthesis protein TsaE</fullName>
    </alternativeName>
</protein>
<gene>
    <name evidence="11" type="ORF">AHA02nite_20510</name>
</gene>
<evidence type="ECO:0000256" key="7">
    <source>
        <dbReference type="ARBA" id="ARBA00022741"/>
    </source>
</evidence>
<evidence type="ECO:0000256" key="3">
    <source>
        <dbReference type="ARBA" id="ARBA00019010"/>
    </source>
</evidence>